<dbReference type="WBParaSite" id="EgrG_002017000">
    <property type="protein sequence ID" value="EgrG_002017000"/>
    <property type="gene ID" value="EgrG_002017000"/>
</dbReference>
<gene>
    <name evidence="1" type="ORF">EgrG_002017000</name>
</gene>
<evidence type="ECO:0000313" key="2">
    <source>
        <dbReference type="Proteomes" id="UP000492820"/>
    </source>
</evidence>
<protein>
    <submittedName>
        <fullName evidence="1 3">Uncharacterized protein</fullName>
    </submittedName>
</protein>
<sequence length="68" mass="7317">MHEVAPRRVTRQGPPSLCRPGGAYCKLQQSAAVQVSTIDTLSIPHCPAGSSREVSLPPMFHAIHQTPD</sequence>
<dbReference type="AlphaFoldDB" id="A0A068W7G7"/>
<dbReference type="Proteomes" id="UP000492820">
    <property type="component" value="Unassembled WGS sequence"/>
</dbReference>
<reference evidence="3" key="3">
    <citation type="submission" date="2020-10" db="UniProtKB">
        <authorList>
            <consortium name="WormBaseParasite"/>
        </authorList>
    </citation>
    <scope>IDENTIFICATION</scope>
</reference>
<name>A0A068W7G7_ECHGR</name>
<proteinExistence type="predicted"/>
<evidence type="ECO:0000313" key="1">
    <source>
        <dbReference type="EMBL" id="CDS15643.1"/>
    </source>
</evidence>
<accession>A0A068W7G7</accession>
<evidence type="ECO:0000313" key="3">
    <source>
        <dbReference type="WBParaSite" id="EgrG_002017000"/>
    </source>
</evidence>
<reference evidence="1 2" key="1">
    <citation type="journal article" date="2013" name="Nature">
        <title>The genomes of four tapeworm species reveal adaptations to parasitism.</title>
        <authorList>
            <person name="Tsai I.J."/>
            <person name="Zarowiecki M."/>
            <person name="Holroyd N."/>
            <person name="Garciarrubio A."/>
            <person name="Sanchez-Flores A."/>
            <person name="Brooks K.L."/>
            <person name="Tracey A."/>
            <person name="Bobes R.J."/>
            <person name="Fragoso G."/>
            <person name="Sciutto E."/>
            <person name="Aslett M."/>
            <person name="Beasley H."/>
            <person name="Bennett H.M."/>
            <person name="Cai J."/>
            <person name="Camicia F."/>
            <person name="Clark R."/>
            <person name="Cucher M."/>
            <person name="De Silva N."/>
            <person name="Day T.A."/>
            <person name="Deplazes P."/>
            <person name="Estrada K."/>
            <person name="Fernandez C."/>
            <person name="Holland P.W."/>
            <person name="Hou J."/>
            <person name="Hu S."/>
            <person name="Huckvale T."/>
            <person name="Hung S.S."/>
            <person name="Kamenetzky L."/>
            <person name="Keane J.A."/>
            <person name="Kiss F."/>
            <person name="Koziol U."/>
            <person name="Lambert O."/>
            <person name="Liu K."/>
            <person name="Luo X."/>
            <person name="Luo Y."/>
            <person name="Macchiaroli N."/>
            <person name="Nichol S."/>
            <person name="Paps J."/>
            <person name="Parkinson J."/>
            <person name="Pouchkina-Stantcheva N."/>
            <person name="Riddiford N."/>
            <person name="Rosenzvit M."/>
            <person name="Salinas G."/>
            <person name="Wasmuth J.D."/>
            <person name="Zamanian M."/>
            <person name="Zheng Y."/>
            <person name="Cai X."/>
            <person name="Soberon X."/>
            <person name="Olson P.D."/>
            <person name="Laclette J.P."/>
            <person name="Brehm K."/>
            <person name="Berriman M."/>
            <person name="Garciarrubio A."/>
            <person name="Bobes R.J."/>
            <person name="Fragoso G."/>
            <person name="Sanchez-Flores A."/>
            <person name="Estrada K."/>
            <person name="Cevallos M.A."/>
            <person name="Morett E."/>
            <person name="Gonzalez V."/>
            <person name="Portillo T."/>
            <person name="Ochoa-Leyva A."/>
            <person name="Jose M.V."/>
            <person name="Sciutto E."/>
            <person name="Landa A."/>
            <person name="Jimenez L."/>
            <person name="Valdes V."/>
            <person name="Carrero J.C."/>
            <person name="Larralde C."/>
            <person name="Morales-Montor J."/>
            <person name="Limon-Lason J."/>
            <person name="Soberon X."/>
            <person name="Laclette J.P."/>
        </authorList>
    </citation>
    <scope>NUCLEOTIDE SEQUENCE [LARGE SCALE GENOMIC DNA]</scope>
</reference>
<reference evidence="1" key="2">
    <citation type="submission" date="2014-06" db="EMBL/GenBank/DDBJ databases">
        <authorList>
            <person name="Aslett M."/>
        </authorList>
    </citation>
    <scope>NUCLEOTIDE SEQUENCE</scope>
</reference>
<organism evidence="1">
    <name type="scientific">Echinococcus granulosus</name>
    <name type="common">Hydatid tapeworm</name>
    <dbReference type="NCBI Taxonomy" id="6210"/>
    <lineage>
        <taxon>Eukaryota</taxon>
        <taxon>Metazoa</taxon>
        <taxon>Spiralia</taxon>
        <taxon>Lophotrochozoa</taxon>
        <taxon>Platyhelminthes</taxon>
        <taxon>Cestoda</taxon>
        <taxon>Eucestoda</taxon>
        <taxon>Cyclophyllidea</taxon>
        <taxon>Taeniidae</taxon>
        <taxon>Echinococcus</taxon>
        <taxon>Echinococcus granulosus group</taxon>
    </lineage>
</organism>
<dbReference type="EMBL" id="LK028576">
    <property type="protein sequence ID" value="CDS15643.1"/>
    <property type="molecule type" value="Genomic_DNA"/>
</dbReference>